<dbReference type="AlphaFoldDB" id="A0A940RTJ4"/>
<evidence type="ECO:0000313" key="2">
    <source>
        <dbReference type="Proteomes" id="UP000670475"/>
    </source>
</evidence>
<accession>A0A940RTJ4</accession>
<gene>
    <name evidence="1" type="ORF">JFN87_01855</name>
</gene>
<sequence length="288" mass="29805">MADTTAADLIVPEVWGDMAQARFTGAARVLNSGAVQSDDTLVGQPGDTINFPKWGALGELDDLTEGEAMGTTAMTQSSSSATIKEAGKAVEITDKALLTGLGDPRDEAQRQFGILAARKVDAALIAQAQSDESAQGGGTPYTVTVAGASGVTAKLGWVNAIVPALATFGDDFDPAEFAGLFINSAQLAEVFADDQFINAASLGNATPVTTGQVGAIAGMPVVVTDRITAGKFLVMKNNALGALYKRRPLVETDRDILRRTTVITTNVHYAVKRLDDKAVCVGSLTAGA</sequence>
<dbReference type="EMBL" id="JAGIQL010000003">
    <property type="protein sequence ID" value="MBP0456246.1"/>
    <property type="molecule type" value="Genomic_DNA"/>
</dbReference>
<dbReference type="Pfam" id="PF25209">
    <property type="entry name" value="Phage_capsid_4"/>
    <property type="match status" value="1"/>
</dbReference>
<organism evidence="1 2">
    <name type="scientific">Streptomyces montanisoli</name>
    <dbReference type="NCBI Taxonomy" id="2798581"/>
    <lineage>
        <taxon>Bacteria</taxon>
        <taxon>Bacillati</taxon>
        <taxon>Actinomycetota</taxon>
        <taxon>Actinomycetes</taxon>
        <taxon>Kitasatosporales</taxon>
        <taxon>Streptomycetaceae</taxon>
        <taxon>Streptomyces</taxon>
    </lineage>
</organism>
<proteinExistence type="predicted"/>
<name>A0A940RTJ4_9ACTN</name>
<evidence type="ECO:0000313" key="1">
    <source>
        <dbReference type="EMBL" id="MBP0456246.1"/>
    </source>
</evidence>
<keyword evidence="2" id="KW-1185">Reference proteome</keyword>
<dbReference type="Proteomes" id="UP000670475">
    <property type="component" value="Unassembled WGS sequence"/>
</dbReference>
<protein>
    <submittedName>
        <fullName evidence="1">N4-gp56 family major capsid protein</fullName>
    </submittedName>
</protein>
<dbReference type="RefSeq" id="WP_209338022.1">
    <property type="nucleotide sequence ID" value="NZ_JAGIQL010000003.1"/>
</dbReference>
<comment type="caution">
    <text evidence="1">The sequence shown here is derived from an EMBL/GenBank/DDBJ whole genome shotgun (WGS) entry which is preliminary data.</text>
</comment>
<dbReference type="SUPFAM" id="SSF56563">
    <property type="entry name" value="Major capsid protein gp5"/>
    <property type="match status" value="1"/>
</dbReference>
<dbReference type="NCBIfam" id="TIGR04387">
    <property type="entry name" value="capsid_maj_N4"/>
    <property type="match status" value="1"/>
</dbReference>
<reference evidence="1" key="1">
    <citation type="submission" date="2021-03" db="EMBL/GenBank/DDBJ databases">
        <title>Whole genome sequence of Streptomyces bomunensis MMS17-BM035.</title>
        <authorList>
            <person name="Lee J.H."/>
        </authorList>
    </citation>
    <scope>NUCLEOTIDE SEQUENCE</scope>
    <source>
        <strain evidence="1">MMS17-BM035</strain>
    </source>
</reference>